<keyword evidence="3" id="KW-1185">Reference proteome</keyword>
<dbReference type="PANTHER" id="PTHR33710:SF64">
    <property type="entry name" value="ENDONUCLEASE_EXONUCLEASE_PHOSPHATASE DOMAIN-CONTAINING PROTEIN"/>
    <property type="match status" value="1"/>
</dbReference>
<dbReference type="GO" id="GO:0003964">
    <property type="term" value="F:RNA-directed DNA polymerase activity"/>
    <property type="evidence" value="ECO:0007669"/>
    <property type="project" value="UniProtKB-KW"/>
</dbReference>
<dbReference type="Proteomes" id="UP000265520">
    <property type="component" value="Unassembled WGS sequence"/>
</dbReference>
<accession>A0A392N599</accession>
<feature type="domain" description="Endonuclease/exonuclease/phosphatase" evidence="1">
    <location>
        <begin position="4"/>
        <end position="230"/>
    </location>
</feature>
<name>A0A392N599_9FABA</name>
<evidence type="ECO:0000313" key="2">
    <source>
        <dbReference type="EMBL" id="MCH94158.1"/>
    </source>
</evidence>
<dbReference type="InterPro" id="IPR005135">
    <property type="entry name" value="Endo/exonuclease/phosphatase"/>
</dbReference>
<organism evidence="2 3">
    <name type="scientific">Trifolium medium</name>
    <dbReference type="NCBI Taxonomy" id="97028"/>
    <lineage>
        <taxon>Eukaryota</taxon>
        <taxon>Viridiplantae</taxon>
        <taxon>Streptophyta</taxon>
        <taxon>Embryophyta</taxon>
        <taxon>Tracheophyta</taxon>
        <taxon>Spermatophyta</taxon>
        <taxon>Magnoliopsida</taxon>
        <taxon>eudicotyledons</taxon>
        <taxon>Gunneridae</taxon>
        <taxon>Pentapetalae</taxon>
        <taxon>rosids</taxon>
        <taxon>fabids</taxon>
        <taxon>Fabales</taxon>
        <taxon>Fabaceae</taxon>
        <taxon>Papilionoideae</taxon>
        <taxon>50 kb inversion clade</taxon>
        <taxon>NPAAA clade</taxon>
        <taxon>Hologalegina</taxon>
        <taxon>IRL clade</taxon>
        <taxon>Trifolieae</taxon>
        <taxon>Trifolium</taxon>
    </lineage>
</organism>
<dbReference type="InterPro" id="IPR036691">
    <property type="entry name" value="Endo/exonu/phosph_ase_sf"/>
</dbReference>
<reference evidence="2 3" key="1">
    <citation type="journal article" date="2018" name="Front. Plant Sci.">
        <title>Red Clover (Trifolium pratense) and Zigzag Clover (T. medium) - A Picture of Genomic Similarities and Differences.</title>
        <authorList>
            <person name="Dluhosova J."/>
            <person name="Istvanek J."/>
            <person name="Nedelnik J."/>
            <person name="Repkova J."/>
        </authorList>
    </citation>
    <scope>NUCLEOTIDE SEQUENCE [LARGE SCALE GENOMIC DNA]</scope>
    <source>
        <strain evidence="3">cv. 10/8</strain>
        <tissue evidence="2">Leaf</tissue>
    </source>
</reference>
<dbReference type="AlphaFoldDB" id="A0A392N599"/>
<sequence>MIVGSFNLRGLGSRVKRRKVRDLVRVENLDFLALQETKLESISDSLVHCLWGSDDCDWVSLPAVGNSGGILSIWRKSAMSVVFTFTGSGFAGVCLDSLQDQSRCFVINVYAKCLLAEKRRLWDEILMSRRGFGSGCWCVVSDFNSVREESERRGVGDGPSNGQVREMAEFDRFLEDLELVDLPLIGRRFTWFHPNGIAMSRLDRVLLSNEWLFKWGNPIVRVLPREVSDHCPLVVRYGNLDWGPKPFRFNNFWLQNKSFKELVVRTWEGQTFSGWMGFVLKDRLKGLKVCIKEWSAGVLGKPEEKKRQLVDKILELDIRSESSGISCEEVVMRKQLFDELWRLLKNIDASIFQRSRSKWLKEGDGNSRYFHSCINARKRGNAISVLRTAEGWVEGPVGVR</sequence>
<dbReference type="Gene3D" id="3.60.10.10">
    <property type="entry name" value="Endonuclease/exonuclease/phosphatase"/>
    <property type="match status" value="1"/>
</dbReference>
<protein>
    <submittedName>
        <fullName evidence="2">LINE-1 reverse transcriptase like</fullName>
    </submittedName>
</protein>
<feature type="non-terminal residue" evidence="2">
    <location>
        <position position="400"/>
    </location>
</feature>
<keyword evidence="2" id="KW-0808">Transferase</keyword>
<dbReference type="EMBL" id="LXQA010026651">
    <property type="protein sequence ID" value="MCH94158.1"/>
    <property type="molecule type" value="Genomic_DNA"/>
</dbReference>
<keyword evidence="2" id="KW-0548">Nucleotidyltransferase</keyword>
<evidence type="ECO:0000259" key="1">
    <source>
        <dbReference type="Pfam" id="PF03372"/>
    </source>
</evidence>
<proteinExistence type="predicted"/>
<keyword evidence="2" id="KW-0695">RNA-directed DNA polymerase</keyword>
<evidence type="ECO:0000313" key="3">
    <source>
        <dbReference type="Proteomes" id="UP000265520"/>
    </source>
</evidence>
<comment type="caution">
    <text evidence="2">The sequence shown here is derived from an EMBL/GenBank/DDBJ whole genome shotgun (WGS) entry which is preliminary data.</text>
</comment>
<dbReference type="Pfam" id="PF03372">
    <property type="entry name" value="Exo_endo_phos"/>
    <property type="match status" value="1"/>
</dbReference>
<dbReference type="SUPFAM" id="SSF56219">
    <property type="entry name" value="DNase I-like"/>
    <property type="match status" value="1"/>
</dbReference>
<dbReference type="PANTHER" id="PTHR33710">
    <property type="entry name" value="BNAC02G09200D PROTEIN"/>
    <property type="match status" value="1"/>
</dbReference>